<keyword evidence="2" id="KW-0489">Methyltransferase</keyword>
<dbReference type="EMBL" id="MFLE01000014">
    <property type="protein sequence ID" value="OGG61843.1"/>
    <property type="molecule type" value="Genomic_DNA"/>
</dbReference>
<dbReference type="SUPFAM" id="SSF53335">
    <property type="entry name" value="S-adenosyl-L-methionine-dependent methyltransferases"/>
    <property type="match status" value="1"/>
</dbReference>
<comment type="caution">
    <text evidence="8">The sequence shown here is derived from an EMBL/GenBank/DDBJ whole genome shotgun (WGS) entry which is preliminary data.</text>
</comment>
<dbReference type="Gene3D" id="3.40.50.150">
    <property type="entry name" value="Vaccinia Virus protein VP39"/>
    <property type="match status" value="1"/>
</dbReference>
<dbReference type="GO" id="GO:0032259">
    <property type="term" value="P:methylation"/>
    <property type="evidence" value="ECO:0007669"/>
    <property type="project" value="UniProtKB-KW"/>
</dbReference>
<comment type="catalytic activity">
    <reaction evidence="5">
        <text>a 2'-deoxyadenosine in DNA + S-adenosyl-L-methionine = an N(6)-methyl-2'-deoxyadenosine in DNA + S-adenosyl-L-homocysteine + H(+)</text>
        <dbReference type="Rhea" id="RHEA:15197"/>
        <dbReference type="Rhea" id="RHEA-COMP:12418"/>
        <dbReference type="Rhea" id="RHEA-COMP:12419"/>
        <dbReference type="ChEBI" id="CHEBI:15378"/>
        <dbReference type="ChEBI" id="CHEBI:57856"/>
        <dbReference type="ChEBI" id="CHEBI:59789"/>
        <dbReference type="ChEBI" id="CHEBI:90615"/>
        <dbReference type="ChEBI" id="CHEBI:90616"/>
        <dbReference type="EC" id="2.1.1.72"/>
    </reaction>
</comment>
<dbReference type="InterPro" id="IPR029063">
    <property type="entry name" value="SAM-dependent_MTases_sf"/>
</dbReference>
<sequence>MYTVEKYLSEVAHYFADENSSEHSYRTAFQNYLATIFPESGGYKIQQDAKAIDGNKPDYIILKNNVPLLYIEVKKVGEDLNKIEQSSQADRYFGYTNLIISDYVEFRFFRNGQRYDEAVSLGDIHKKARSLSLKPENAERLERTIVDFVASQKEPIKSGKHLAKIMGGKAQRIRDNVIAFLQIEGDNKQELLRMRAFIKEHLIENFSDDDFADMYAQTLVYGLFAARYNDETPDDFSRQEARELVPATNPFLRSFFDHISGNTFPKRLEIIVDELCMVFAHADVKMLMEDYFKVTSLFGETHESPDPVIHFYEDFLREYNPAKKMEMGVFYTPLPVVRFIIRGIDDLLKQEFGIAKGLADNEKIKVTKSILDDRGKPIKETKEIHRVQLLDVAVGTGTFLNETVNHIHESQKAQQGRWAAYVEDDLLPRLHGFELMMASYTIAHLKLAMTLKKSGIEKFGKRLGVYLSNTLEDAHNIPLTSSLFGVVDSIAEESRLASAIKKDTPIMVVMGNPPYSGESQNPHYTDNDVYKVEIGGKEKLKEKNSKWINDDYVKFIRFGESLIEKNGEGIVAMITAHGYVDNPTFRGMRWHLRNTFDKIYVLDLHGNSNKKETAPDGTEDKNVFDIKTGVSIFFGVKKKQEAGTKKKLATVYQFDMFGKRAKKFDTLKQGSVENLKWNTLPEDNDIWKVEGKGKAEYQKGFSVAELFHVNTAGVVTSRDAFVIDIKKDILERRMLDFLDSQNAGVAKHKFNLKENQKWRIENALKHSFDENNIVPISYRPFDNRFVYYNEDFIERSRQSVMKHFLVNDNLGLVARRQMPDGNTTYFFISKYVIADGFIRSDNKGSESVFPLYLYLGDGEKVSNLNAGIVREIENTAGDTVPEDIFDYVYAALHSPIYRKKYSEFLKTDFPRVPYPENKETFWKLTELGRELRELHLLTHPAVQKPITTFPESGTDVVDKPIYRDGRVYINDTQYWDNIPKEVYDFHIGGYQPAQKYLKDRKDKKLSTQEFENYEKMIVALNETIRIMNKIDEVY</sequence>
<keyword evidence="3" id="KW-0808">Transferase</keyword>
<dbReference type="InterPro" id="IPR041635">
    <property type="entry name" value="Type_ISP_LLaBIII_C"/>
</dbReference>
<evidence type="ECO:0000256" key="3">
    <source>
        <dbReference type="ARBA" id="ARBA00022679"/>
    </source>
</evidence>
<dbReference type="Pfam" id="PF07669">
    <property type="entry name" value="Eco57I"/>
    <property type="match status" value="1"/>
</dbReference>
<gene>
    <name evidence="8" type="ORF">A3C87_00395</name>
</gene>
<accession>A0A1F6DKB1</accession>
<evidence type="ECO:0000313" key="9">
    <source>
        <dbReference type="Proteomes" id="UP000176511"/>
    </source>
</evidence>
<organism evidence="8 9">
    <name type="scientific">Candidatus Kaiserbacteria bacterium RIFCSPHIGHO2_02_FULL_49_34</name>
    <dbReference type="NCBI Taxonomy" id="1798491"/>
    <lineage>
        <taxon>Bacteria</taxon>
        <taxon>Candidatus Kaiseribacteriota</taxon>
    </lineage>
</organism>
<dbReference type="Pfam" id="PF18135">
    <property type="entry name" value="Type_ISP_C"/>
    <property type="match status" value="1"/>
</dbReference>
<proteinExistence type="predicted"/>
<protein>
    <recommendedName>
        <fullName evidence="1">site-specific DNA-methyltransferase (adenine-specific)</fullName>
        <ecNumber evidence="1">2.1.1.72</ecNumber>
    </recommendedName>
</protein>
<dbReference type="GO" id="GO:0006304">
    <property type="term" value="P:DNA modification"/>
    <property type="evidence" value="ECO:0007669"/>
    <property type="project" value="InterPro"/>
</dbReference>
<feature type="domain" description="Type ISP restriction-modification enzyme LLaBIII C-terminal specificity" evidence="7">
    <location>
        <begin position="705"/>
        <end position="1028"/>
    </location>
</feature>
<evidence type="ECO:0000256" key="4">
    <source>
        <dbReference type="ARBA" id="ARBA00022691"/>
    </source>
</evidence>
<feature type="domain" description="Type II methyltransferase M.TaqI-like" evidence="6">
    <location>
        <begin position="434"/>
        <end position="593"/>
    </location>
</feature>
<name>A0A1F6DKB1_9BACT</name>
<dbReference type="InterPro" id="IPR050953">
    <property type="entry name" value="N4_N6_ade-DNA_methylase"/>
</dbReference>
<evidence type="ECO:0000256" key="5">
    <source>
        <dbReference type="ARBA" id="ARBA00047942"/>
    </source>
</evidence>
<dbReference type="Proteomes" id="UP000176511">
    <property type="component" value="Unassembled WGS sequence"/>
</dbReference>
<evidence type="ECO:0000256" key="2">
    <source>
        <dbReference type="ARBA" id="ARBA00022603"/>
    </source>
</evidence>
<evidence type="ECO:0000259" key="6">
    <source>
        <dbReference type="Pfam" id="PF07669"/>
    </source>
</evidence>
<evidence type="ECO:0000256" key="1">
    <source>
        <dbReference type="ARBA" id="ARBA00011900"/>
    </source>
</evidence>
<evidence type="ECO:0000259" key="7">
    <source>
        <dbReference type="Pfam" id="PF18135"/>
    </source>
</evidence>
<dbReference type="AlphaFoldDB" id="A0A1F6DKB1"/>
<dbReference type="PANTHER" id="PTHR33841">
    <property type="entry name" value="DNA METHYLTRANSFERASE YEEA-RELATED"/>
    <property type="match status" value="1"/>
</dbReference>
<reference evidence="8 9" key="1">
    <citation type="journal article" date="2016" name="Nat. Commun.">
        <title>Thousands of microbial genomes shed light on interconnected biogeochemical processes in an aquifer system.</title>
        <authorList>
            <person name="Anantharaman K."/>
            <person name="Brown C.T."/>
            <person name="Hug L.A."/>
            <person name="Sharon I."/>
            <person name="Castelle C.J."/>
            <person name="Probst A.J."/>
            <person name="Thomas B.C."/>
            <person name="Singh A."/>
            <person name="Wilkins M.J."/>
            <person name="Karaoz U."/>
            <person name="Brodie E.L."/>
            <person name="Williams K.H."/>
            <person name="Hubbard S.S."/>
            <person name="Banfield J.F."/>
        </authorList>
    </citation>
    <scope>NUCLEOTIDE SEQUENCE [LARGE SCALE GENOMIC DNA]</scope>
</reference>
<dbReference type="GO" id="GO:0009007">
    <property type="term" value="F:site-specific DNA-methyltransferase (adenine-specific) activity"/>
    <property type="evidence" value="ECO:0007669"/>
    <property type="project" value="UniProtKB-EC"/>
</dbReference>
<dbReference type="EC" id="2.1.1.72" evidence="1"/>
<keyword evidence="4" id="KW-0949">S-adenosyl-L-methionine</keyword>
<dbReference type="PANTHER" id="PTHR33841:SF1">
    <property type="entry name" value="DNA METHYLTRANSFERASE A"/>
    <property type="match status" value="1"/>
</dbReference>
<dbReference type="PRINTS" id="PR00507">
    <property type="entry name" value="N12N6MTFRASE"/>
</dbReference>
<dbReference type="InterPro" id="IPR011639">
    <property type="entry name" value="MethylTrfase_TaqI-like_dom"/>
</dbReference>
<evidence type="ECO:0000313" key="8">
    <source>
        <dbReference type="EMBL" id="OGG61843.1"/>
    </source>
</evidence>
<dbReference type="STRING" id="1798491.A3C87_00395"/>